<organism evidence="1 2">
    <name type="scientific">Candidatus Accumulibacter contiguus</name>
    <dbReference type="NCBI Taxonomy" id="2954381"/>
    <lineage>
        <taxon>Bacteria</taxon>
        <taxon>Pseudomonadati</taxon>
        <taxon>Pseudomonadota</taxon>
        <taxon>Betaproteobacteria</taxon>
        <taxon>Candidatus Accumulibacter</taxon>
    </lineage>
</organism>
<dbReference type="Proteomes" id="UP000886469">
    <property type="component" value="Unassembled WGS sequence"/>
</dbReference>
<dbReference type="EMBL" id="SPMX01000041">
    <property type="protein sequence ID" value="NMQ06372.1"/>
    <property type="molecule type" value="Genomic_DNA"/>
</dbReference>
<name>A0ABX1TDP3_9PROT</name>
<evidence type="ECO:0000313" key="2">
    <source>
        <dbReference type="Proteomes" id="UP000886469"/>
    </source>
</evidence>
<evidence type="ECO:0000313" key="1">
    <source>
        <dbReference type="EMBL" id="NMQ06372.1"/>
    </source>
</evidence>
<reference evidence="1" key="1">
    <citation type="submission" date="2019-03" db="EMBL/GenBank/DDBJ databases">
        <title>Metabolic reconstructions from genomes of highly enriched 'Candidatus Accumulibacter' and 'Candidatus Competibacter' bioreactor populations.</title>
        <authorList>
            <person name="Annavajhala M.K."/>
            <person name="Welles L."/>
            <person name="Abbas B."/>
            <person name="Sorokin D."/>
            <person name="Park H."/>
            <person name="Van Loosdrecht M."/>
            <person name="Chandran K."/>
        </authorList>
    </citation>
    <scope>NUCLEOTIDE SEQUENCE</scope>
    <source>
        <strain evidence="1">SBR_L</strain>
    </source>
</reference>
<comment type="caution">
    <text evidence="1">The sequence shown here is derived from an EMBL/GenBank/DDBJ whole genome shotgun (WGS) entry which is preliminary data.</text>
</comment>
<keyword evidence="2" id="KW-1185">Reference proteome</keyword>
<protein>
    <submittedName>
        <fullName evidence="1">Uncharacterized protein</fullName>
    </submittedName>
</protein>
<accession>A0ABX1TDP3</accession>
<proteinExistence type="predicted"/>
<gene>
    <name evidence="1" type="ORF">E4Q08_14500</name>
</gene>
<sequence length="84" mass="9228">MRKVASVNAGMVAGGDCGQCSGLDEESIGEHGGNEACCRKETERYRKHYSVTVDTLPTWFPLPDVDLDCWILLTQTTGNKKSHL</sequence>
<dbReference type="RefSeq" id="WP_169070923.1">
    <property type="nucleotide sequence ID" value="NZ_SPMX01000041.1"/>
</dbReference>